<dbReference type="Proteomes" id="UP001206236">
    <property type="component" value="Unassembled WGS sequence"/>
</dbReference>
<dbReference type="InterPro" id="IPR025463">
    <property type="entry name" value="DUF4314"/>
</dbReference>
<dbReference type="RefSeq" id="WP_256322607.1">
    <property type="nucleotide sequence ID" value="NZ_DAWBUL010000032.1"/>
</dbReference>
<organism evidence="2 3">
    <name type="scientific">Ruminococcus bicirculans</name>
    <name type="common">ex Wegman et al. 2014</name>
    <dbReference type="NCBI Taxonomy" id="1160721"/>
    <lineage>
        <taxon>Bacteria</taxon>
        <taxon>Bacillati</taxon>
        <taxon>Bacillota</taxon>
        <taxon>Clostridia</taxon>
        <taxon>Eubacteriales</taxon>
        <taxon>Oscillospiraceae</taxon>
        <taxon>Ruminococcus</taxon>
    </lineage>
</organism>
<feature type="domain" description="DUF4314" evidence="1">
    <location>
        <begin position="5"/>
        <end position="45"/>
    </location>
</feature>
<accession>A0AAW5KL79</accession>
<protein>
    <submittedName>
        <fullName evidence="2">DUF4314 domain-containing protein</fullName>
    </submittedName>
</protein>
<evidence type="ECO:0000313" key="3">
    <source>
        <dbReference type="Proteomes" id="UP001206236"/>
    </source>
</evidence>
<name>A0AAW5KL79_9FIRM</name>
<sequence length="65" mass="7349">MDELTVGTTITLIKEIDSTKPVGSTATVVYIDDFKQIFVDWSDSSQGQFTEEQLEQYFEIPTKIA</sequence>
<comment type="caution">
    <text evidence="2">The sequence shown here is derived from an EMBL/GenBank/DDBJ whole genome shotgun (WGS) entry which is preliminary data.</text>
</comment>
<reference evidence="2" key="1">
    <citation type="submission" date="2022-06" db="EMBL/GenBank/DDBJ databases">
        <title>Isolation of gut microbiota from human fecal samples.</title>
        <authorList>
            <person name="Pamer E.G."/>
            <person name="Barat B."/>
            <person name="Waligurski E."/>
            <person name="Medina S."/>
            <person name="Paddock L."/>
            <person name="Mostad J."/>
        </authorList>
    </citation>
    <scope>NUCLEOTIDE SEQUENCE</scope>
    <source>
        <strain evidence="2">DFI.5.57</strain>
    </source>
</reference>
<dbReference type="EMBL" id="JANGCN010000053">
    <property type="protein sequence ID" value="MCQ5154319.1"/>
    <property type="molecule type" value="Genomic_DNA"/>
</dbReference>
<evidence type="ECO:0000313" key="2">
    <source>
        <dbReference type="EMBL" id="MCQ5154319.1"/>
    </source>
</evidence>
<dbReference type="AlphaFoldDB" id="A0AAW5KL79"/>
<evidence type="ECO:0000259" key="1">
    <source>
        <dbReference type="Pfam" id="PF14192"/>
    </source>
</evidence>
<proteinExistence type="predicted"/>
<dbReference type="Pfam" id="PF14192">
    <property type="entry name" value="DUF4314"/>
    <property type="match status" value="1"/>
</dbReference>
<gene>
    <name evidence="2" type="ORF">NE632_13555</name>
</gene>